<dbReference type="Proteomes" id="UP000270626">
    <property type="component" value="Unassembled WGS sequence"/>
</dbReference>
<comment type="caution">
    <text evidence="2">The sequence shown here is derived from an EMBL/GenBank/DDBJ whole genome shotgun (WGS) entry which is preliminary data.</text>
</comment>
<keyword evidence="1" id="KW-0732">Signal</keyword>
<organism evidence="2 3">
    <name type="scientific">Azonexus fungiphilus</name>
    <dbReference type="NCBI Taxonomy" id="146940"/>
    <lineage>
        <taxon>Bacteria</taxon>
        <taxon>Pseudomonadati</taxon>
        <taxon>Pseudomonadota</taxon>
        <taxon>Betaproteobacteria</taxon>
        <taxon>Rhodocyclales</taxon>
        <taxon>Azonexaceae</taxon>
        <taxon>Azonexus</taxon>
    </lineage>
</organism>
<dbReference type="PROSITE" id="PS51257">
    <property type="entry name" value="PROKAR_LIPOPROTEIN"/>
    <property type="match status" value="1"/>
</dbReference>
<keyword evidence="3" id="KW-1185">Reference proteome</keyword>
<evidence type="ECO:0000313" key="2">
    <source>
        <dbReference type="EMBL" id="RKT58893.1"/>
    </source>
</evidence>
<evidence type="ECO:0000256" key="1">
    <source>
        <dbReference type="SAM" id="SignalP"/>
    </source>
</evidence>
<feature type="signal peptide" evidence="1">
    <location>
        <begin position="1"/>
        <end position="18"/>
    </location>
</feature>
<evidence type="ECO:0008006" key="4">
    <source>
        <dbReference type="Google" id="ProtNLM"/>
    </source>
</evidence>
<feature type="chain" id="PRO_5019771087" description="Lipoprotein" evidence="1">
    <location>
        <begin position="19"/>
        <end position="146"/>
    </location>
</feature>
<sequence length="146" mass="16123">MRLPALLAAVLAVPLLSACVDDRASWSIDGTREHALSVIREQPLFWDKKVNLYVVVSRMPACNRRHALGAGSENTRVEVYQVPSGAFVVKAGKRMYATESQTCESWARLEEEPAEGLGELRGVFRVRNGQFAFFAEQPEAAGEDAE</sequence>
<evidence type="ECO:0000313" key="3">
    <source>
        <dbReference type="Proteomes" id="UP000270626"/>
    </source>
</evidence>
<proteinExistence type="predicted"/>
<dbReference type="AlphaFoldDB" id="A0A495WDK8"/>
<reference evidence="2 3" key="1">
    <citation type="submission" date="2018-10" db="EMBL/GenBank/DDBJ databases">
        <title>Genomic Encyclopedia of Type Strains, Phase IV (KMG-IV): sequencing the most valuable type-strain genomes for metagenomic binning, comparative biology and taxonomic classification.</title>
        <authorList>
            <person name="Goeker M."/>
        </authorList>
    </citation>
    <scope>NUCLEOTIDE SEQUENCE [LARGE SCALE GENOMIC DNA]</scope>
    <source>
        <strain evidence="2 3">DSM 23841</strain>
    </source>
</reference>
<name>A0A495WDK8_9RHOO</name>
<accession>A0A495WDK8</accession>
<gene>
    <name evidence="2" type="ORF">DFR40_1923</name>
</gene>
<dbReference type="EMBL" id="RBXP01000014">
    <property type="protein sequence ID" value="RKT58893.1"/>
    <property type="molecule type" value="Genomic_DNA"/>
</dbReference>
<protein>
    <recommendedName>
        <fullName evidence="4">Lipoprotein</fullName>
    </recommendedName>
</protein>